<reference evidence="8 9" key="1">
    <citation type="submission" date="2017-06" db="EMBL/GenBank/DDBJ databases">
        <title>Reclassification of a Polynucleobacter cosmopolitanus strain isolated from tropical Lake Victoria as Polynucleobacter victoriensis comb. nov.</title>
        <authorList>
            <person name="Hahn M.W."/>
        </authorList>
    </citation>
    <scope>NUCLEOTIDE SEQUENCE [LARGE SCALE GENOMIC DNA]</scope>
    <source>
        <strain evidence="8 9">MWH-MoIso2</strain>
    </source>
</reference>
<comment type="catalytic activity">
    <reaction evidence="7">
        <text>[glutaredoxin]-dithiol + arsenate + glutathione + H(+) = glutathionyl-S-S-[glutaredoxin] + arsenite + H2O</text>
        <dbReference type="Rhea" id="RHEA:22016"/>
        <dbReference type="Rhea" id="RHEA-COMP:10729"/>
        <dbReference type="Rhea" id="RHEA-COMP:17668"/>
        <dbReference type="ChEBI" id="CHEBI:15377"/>
        <dbReference type="ChEBI" id="CHEBI:15378"/>
        <dbReference type="ChEBI" id="CHEBI:29242"/>
        <dbReference type="ChEBI" id="CHEBI:29950"/>
        <dbReference type="ChEBI" id="CHEBI:48597"/>
        <dbReference type="ChEBI" id="CHEBI:57925"/>
        <dbReference type="ChEBI" id="CHEBI:146199"/>
        <dbReference type="EC" id="1.20.4.1"/>
    </reaction>
</comment>
<keyword evidence="9" id="KW-1185">Reference proteome</keyword>
<dbReference type="PANTHER" id="PTHR30041">
    <property type="entry name" value="ARSENATE REDUCTASE"/>
    <property type="match status" value="1"/>
</dbReference>
<dbReference type="EMBL" id="NJGG01000002">
    <property type="protein sequence ID" value="OXL15057.1"/>
    <property type="molecule type" value="Genomic_DNA"/>
</dbReference>
<dbReference type="InterPro" id="IPR006660">
    <property type="entry name" value="Arsenate_reductase-like"/>
</dbReference>
<dbReference type="AlphaFoldDB" id="A0A229FSS4"/>
<dbReference type="EC" id="1.20.4.1" evidence="4 7"/>
<keyword evidence="2" id="KW-0059">Arsenical resistance</keyword>
<name>A0A229FSS4_9BURK</name>
<dbReference type="OrthoDB" id="9790554at2"/>
<gene>
    <name evidence="8" type="primary">arsC</name>
    <name evidence="8" type="ORF">AOC33_07035</name>
</gene>
<dbReference type="GO" id="GO:0046685">
    <property type="term" value="P:response to arsenic-containing substance"/>
    <property type="evidence" value="ECO:0007669"/>
    <property type="project" value="UniProtKB-KW"/>
</dbReference>
<dbReference type="GO" id="GO:0008794">
    <property type="term" value="F:arsenate reductase (glutaredoxin) activity"/>
    <property type="evidence" value="ECO:0007669"/>
    <property type="project" value="UniProtKB-UniRule"/>
</dbReference>
<dbReference type="InterPro" id="IPR036249">
    <property type="entry name" value="Thioredoxin-like_sf"/>
</dbReference>
<organism evidence="8 9">
    <name type="scientific">Polynucleobacter cosmopolitanus</name>
    <dbReference type="NCBI Taxonomy" id="351345"/>
    <lineage>
        <taxon>Bacteria</taxon>
        <taxon>Pseudomonadati</taxon>
        <taxon>Pseudomonadota</taxon>
        <taxon>Betaproteobacteria</taxon>
        <taxon>Burkholderiales</taxon>
        <taxon>Burkholderiaceae</taxon>
        <taxon>Polynucleobacter</taxon>
    </lineage>
</organism>
<dbReference type="Gene3D" id="3.40.30.10">
    <property type="entry name" value="Glutaredoxin"/>
    <property type="match status" value="1"/>
</dbReference>
<evidence type="ECO:0000256" key="2">
    <source>
        <dbReference type="ARBA" id="ARBA00022849"/>
    </source>
</evidence>
<keyword evidence="3 7" id="KW-0560">Oxidoreductase</keyword>
<evidence type="ECO:0000313" key="8">
    <source>
        <dbReference type="EMBL" id="OXL15057.1"/>
    </source>
</evidence>
<evidence type="ECO:0000313" key="9">
    <source>
        <dbReference type="Proteomes" id="UP000215188"/>
    </source>
</evidence>
<evidence type="ECO:0000256" key="5">
    <source>
        <dbReference type="ARBA" id="ARBA00039879"/>
    </source>
</evidence>
<evidence type="ECO:0000256" key="1">
    <source>
        <dbReference type="ARBA" id="ARBA00007198"/>
    </source>
</evidence>
<dbReference type="Pfam" id="PF03960">
    <property type="entry name" value="ArsC"/>
    <property type="match status" value="1"/>
</dbReference>
<evidence type="ECO:0000256" key="4">
    <source>
        <dbReference type="ARBA" id="ARBA00038969"/>
    </source>
</evidence>
<sequence>MITLYHNTKCKTSRDTLEILENSGEPHQVVLYLTTPPSEAELRHIIKATGGSVRDILRQKGTPFEELDLGNPQWSDEDLIGFMLQHPILMNRPIAINGNQGALCRPPEKILDLLS</sequence>
<evidence type="ECO:0000256" key="3">
    <source>
        <dbReference type="ARBA" id="ARBA00023002"/>
    </source>
</evidence>
<proteinExistence type="inferred from homology"/>
<dbReference type="NCBIfam" id="TIGR00014">
    <property type="entry name" value="arsC"/>
    <property type="match status" value="1"/>
</dbReference>
<dbReference type="SUPFAM" id="SSF52833">
    <property type="entry name" value="Thioredoxin-like"/>
    <property type="match status" value="1"/>
</dbReference>
<dbReference type="RefSeq" id="WP_089516163.1">
    <property type="nucleotide sequence ID" value="NZ_NJGG01000002.1"/>
</dbReference>
<dbReference type="PANTHER" id="PTHR30041:SF5">
    <property type="entry name" value="ARSENATE REDUCTASE-RELATED"/>
    <property type="match status" value="1"/>
</dbReference>
<dbReference type="PROSITE" id="PS51353">
    <property type="entry name" value="ARSC"/>
    <property type="match status" value="1"/>
</dbReference>
<accession>A0A229FSS4</accession>
<protein>
    <recommendedName>
        <fullName evidence="5 7">Arsenate reductase</fullName>
        <ecNumber evidence="4 7">1.20.4.1</ecNumber>
    </recommendedName>
</protein>
<evidence type="ECO:0000256" key="6">
    <source>
        <dbReference type="PROSITE-ProRule" id="PRU01282"/>
    </source>
</evidence>
<dbReference type="CDD" id="cd03034">
    <property type="entry name" value="ArsC_ArsC"/>
    <property type="match status" value="1"/>
</dbReference>
<comment type="similarity">
    <text evidence="1 6 7">Belongs to the ArsC family.</text>
</comment>
<evidence type="ECO:0000256" key="7">
    <source>
        <dbReference type="RuleBase" id="RU362029"/>
    </source>
</evidence>
<comment type="caution">
    <text evidence="8">The sequence shown here is derived from an EMBL/GenBank/DDBJ whole genome shotgun (WGS) entry which is preliminary data.</text>
</comment>
<dbReference type="Proteomes" id="UP000215188">
    <property type="component" value="Unassembled WGS sequence"/>
</dbReference>
<dbReference type="InterPro" id="IPR006659">
    <property type="entry name" value="Arsenate_reductase"/>
</dbReference>